<dbReference type="AlphaFoldDB" id="A0A9P6APK1"/>
<feature type="compositionally biased region" description="Acidic residues" evidence="1">
    <location>
        <begin position="197"/>
        <end position="211"/>
    </location>
</feature>
<dbReference type="Proteomes" id="UP000886523">
    <property type="component" value="Unassembled WGS sequence"/>
</dbReference>
<gene>
    <name evidence="2" type="ORF">BS47DRAFT_1365309</name>
</gene>
<dbReference type="EMBL" id="MU129037">
    <property type="protein sequence ID" value="KAF9509327.1"/>
    <property type="molecule type" value="Genomic_DNA"/>
</dbReference>
<keyword evidence="3" id="KW-1185">Reference proteome</keyword>
<evidence type="ECO:0000256" key="1">
    <source>
        <dbReference type="SAM" id="MobiDB-lite"/>
    </source>
</evidence>
<proteinExistence type="predicted"/>
<evidence type="ECO:0000313" key="3">
    <source>
        <dbReference type="Proteomes" id="UP000886523"/>
    </source>
</evidence>
<protein>
    <submittedName>
        <fullName evidence="2">Uncharacterized protein</fullName>
    </submittedName>
</protein>
<name>A0A9P6APK1_9AGAM</name>
<reference evidence="2" key="1">
    <citation type="journal article" date="2020" name="Nat. Commun.">
        <title>Large-scale genome sequencing of mycorrhizal fungi provides insights into the early evolution of symbiotic traits.</title>
        <authorList>
            <person name="Miyauchi S."/>
            <person name="Kiss E."/>
            <person name="Kuo A."/>
            <person name="Drula E."/>
            <person name="Kohler A."/>
            <person name="Sanchez-Garcia M."/>
            <person name="Morin E."/>
            <person name="Andreopoulos B."/>
            <person name="Barry K.W."/>
            <person name="Bonito G."/>
            <person name="Buee M."/>
            <person name="Carver A."/>
            <person name="Chen C."/>
            <person name="Cichocki N."/>
            <person name="Clum A."/>
            <person name="Culley D."/>
            <person name="Crous P.W."/>
            <person name="Fauchery L."/>
            <person name="Girlanda M."/>
            <person name="Hayes R.D."/>
            <person name="Keri Z."/>
            <person name="LaButti K."/>
            <person name="Lipzen A."/>
            <person name="Lombard V."/>
            <person name="Magnuson J."/>
            <person name="Maillard F."/>
            <person name="Murat C."/>
            <person name="Nolan M."/>
            <person name="Ohm R.A."/>
            <person name="Pangilinan J."/>
            <person name="Pereira M.F."/>
            <person name="Perotto S."/>
            <person name="Peter M."/>
            <person name="Pfister S."/>
            <person name="Riley R."/>
            <person name="Sitrit Y."/>
            <person name="Stielow J.B."/>
            <person name="Szollosi G."/>
            <person name="Zifcakova L."/>
            <person name="Stursova M."/>
            <person name="Spatafora J.W."/>
            <person name="Tedersoo L."/>
            <person name="Vaario L.M."/>
            <person name="Yamada A."/>
            <person name="Yan M."/>
            <person name="Wang P."/>
            <person name="Xu J."/>
            <person name="Bruns T."/>
            <person name="Baldrian P."/>
            <person name="Vilgalys R."/>
            <person name="Dunand C."/>
            <person name="Henrissat B."/>
            <person name="Grigoriev I.V."/>
            <person name="Hibbett D."/>
            <person name="Nagy L.G."/>
            <person name="Martin F.M."/>
        </authorList>
    </citation>
    <scope>NUCLEOTIDE SEQUENCE</scope>
    <source>
        <strain evidence="2">UP504</strain>
    </source>
</reference>
<organism evidence="2 3">
    <name type="scientific">Hydnum rufescens UP504</name>
    <dbReference type="NCBI Taxonomy" id="1448309"/>
    <lineage>
        <taxon>Eukaryota</taxon>
        <taxon>Fungi</taxon>
        <taxon>Dikarya</taxon>
        <taxon>Basidiomycota</taxon>
        <taxon>Agaricomycotina</taxon>
        <taxon>Agaricomycetes</taxon>
        <taxon>Cantharellales</taxon>
        <taxon>Hydnaceae</taxon>
        <taxon>Hydnum</taxon>
    </lineage>
</organism>
<comment type="caution">
    <text evidence="2">The sequence shown here is derived from an EMBL/GenBank/DDBJ whole genome shotgun (WGS) entry which is preliminary data.</text>
</comment>
<feature type="region of interest" description="Disordered" evidence="1">
    <location>
        <begin position="189"/>
        <end position="211"/>
    </location>
</feature>
<sequence>MKVAIASLKISSARFDILTSIEAKTHVLTCLQKDIDIATNHINLHDKVSATRLNKIKKQPFFALQMNIGANAILPPAIILKTLFKLDVDDDTWHDVEVLNCKGELACCHMECAAMQTWFEEEYEATSFAEQYTPDADLKYHLQIRLQSLGALGEMWQQKMPALVSARPWPEMVPATLFVPTHRQRLTPDNICSTPNDDLDIQSSDNDDETELEPATICDTHVMEEIDRQA</sequence>
<evidence type="ECO:0000313" key="2">
    <source>
        <dbReference type="EMBL" id="KAF9509327.1"/>
    </source>
</evidence>
<accession>A0A9P6APK1</accession>